<comment type="similarity">
    <text evidence="2">Belongs to the Orn/Lys/Arg decarboxylase class-I family.</text>
</comment>
<sequence length="483" mass="53904">MTSQSNTPLYSKLVDHMRTEPSSYHVPGHKNGEVFPLLGKSLFHDLLKIDATEITDLDDLHAPEGVIKEAQDLAKELYKVEQTFFLVNGSTAGNLASIMSVCKDGEQILVQRDSHKSILNALKLTGAHPLFLTPEIDSQTGLSLGITEDDIKHAIENYPNVKAIVLTNPSYYGVSNNLCSIIKHAHAKGIPVIVDEAHGAHFILNGFPMSSVSLGADIVIQSAHKTLPAMTMGSYLHVQGDLIDKEELSYFLSILQSSSPSYPIMASLDLARFYLFSLLGKEDYILHSLKKFREEIACIDGITVLNPDYVNISHDPLKLSISLDGLSGYDLQALLEQRGIYCELANEKSVLLILPLKTNFYDEKLIHNLKEIAVQQVSQCREQAVSSFFLHNFRKNVHPLDVTYQEGKILKRRRVHIDEAKGKVTARNIIPYPPGIPLFMEGEKLGEDGISYLKKLINENVHIQGIQKPENVIEIFVREDEEV</sequence>
<keyword evidence="3" id="KW-0210">Decarboxylase</keyword>
<dbReference type="GeneID" id="93713294"/>
<evidence type="ECO:0000256" key="2">
    <source>
        <dbReference type="ARBA" id="ARBA00010671"/>
    </source>
</evidence>
<dbReference type="CDD" id="cd00615">
    <property type="entry name" value="Orn_deC_like"/>
    <property type="match status" value="1"/>
</dbReference>
<dbReference type="InterPro" id="IPR036633">
    <property type="entry name" value="Prn/Lys/Arg_de-COase_C_sf"/>
</dbReference>
<evidence type="ECO:0000313" key="8">
    <source>
        <dbReference type="EMBL" id="SFQ87130.1"/>
    </source>
</evidence>
<dbReference type="Gene3D" id="3.40.640.10">
    <property type="entry name" value="Type I PLP-dependent aspartate aminotransferase-like (Major domain)"/>
    <property type="match status" value="1"/>
</dbReference>
<dbReference type="Pfam" id="PF03711">
    <property type="entry name" value="OKR_DC_1_C"/>
    <property type="match status" value="1"/>
</dbReference>
<dbReference type="RefSeq" id="WP_061803120.1">
    <property type="nucleotide sequence ID" value="NZ_FOXX01000020.1"/>
</dbReference>
<gene>
    <name evidence="8" type="ORF">SAMN02745910_04775</name>
</gene>
<feature type="domain" description="Orn/Lys/Arg decarboxylases family 1 pyridoxal-P attachment site" evidence="6">
    <location>
        <begin position="7"/>
        <end position="356"/>
    </location>
</feature>
<dbReference type="EMBL" id="FOXX01000020">
    <property type="protein sequence ID" value="SFQ87130.1"/>
    <property type="molecule type" value="Genomic_DNA"/>
</dbReference>
<evidence type="ECO:0000259" key="7">
    <source>
        <dbReference type="Pfam" id="PF03711"/>
    </source>
</evidence>
<dbReference type="Pfam" id="PF01276">
    <property type="entry name" value="OKR_DC_1"/>
    <property type="match status" value="1"/>
</dbReference>
<evidence type="ECO:0000256" key="4">
    <source>
        <dbReference type="ARBA" id="ARBA00022898"/>
    </source>
</evidence>
<organism evidence="8 9">
    <name type="scientific">Priestia endophytica DSM 13796</name>
    <dbReference type="NCBI Taxonomy" id="1121089"/>
    <lineage>
        <taxon>Bacteria</taxon>
        <taxon>Bacillati</taxon>
        <taxon>Bacillota</taxon>
        <taxon>Bacilli</taxon>
        <taxon>Bacillales</taxon>
        <taxon>Bacillaceae</taxon>
        <taxon>Priestia</taxon>
    </lineage>
</organism>
<dbReference type="InterPro" id="IPR008286">
    <property type="entry name" value="Prn/Lys/Arg_de-COase_C"/>
</dbReference>
<dbReference type="Gene3D" id="3.90.105.10">
    <property type="entry name" value="Molybdopterin biosynthesis moea protein, domain 2"/>
    <property type="match status" value="1"/>
</dbReference>
<proteinExistence type="inferred from homology"/>
<comment type="cofactor">
    <cofactor evidence="1">
        <name>pyridoxal 5'-phosphate</name>
        <dbReference type="ChEBI" id="CHEBI:597326"/>
    </cofactor>
</comment>
<reference evidence="8 9" key="1">
    <citation type="submission" date="2016-10" db="EMBL/GenBank/DDBJ databases">
        <authorList>
            <person name="Varghese N."/>
            <person name="Submissions S."/>
        </authorList>
    </citation>
    <scope>NUCLEOTIDE SEQUENCE [LARGE SCALE GENOMIC DNA]</scope>
    <source>
        <strain evidence="8 9">DSM 13796</strain>
    </source>
</reference>
<dbReference type="InterPro" id="IPR052357">
    <property type="entry name" value="Orn_Lys_Arg_decarboxylase-I"/>
</dbReference>
<dbReference type="SUPFAM" id="SSF55904">
    <property type="entry name" value="Ornithine decarboxylase C-terminal domain"/>
    <property type="match status" value="1"/>
</dbReference>
<evidence type="ECO:0000256" key="5">
    <source>
        <dbReference type="ARBA" id="ARBA00023239"/>
    </source>
</evidence>
<evidence type="ECO:0000256" key="3">
    <source>
        <dbReference type="ARBA" id="ARBA00022793"/>
    </source>
</evidence>
<feature type="domain" description="Orn/Lys/Arg decarboxylase C-terminal" evidence="7">
    <location>
        <begin position="382"/>
        <end position="465"/>
    </location>
</feature>
<dbReference type="SUPFAM" id="SSF53383">
    <property type="entry name" value="PLP-dependent transferases"/>
    <property type="match status" value="1"/>
</dbReference>
<accession>A0A1I6C1R0</accession>
<dbReference type="InterPro" id="IPR015424">
    <property type="entry name" value="PyrdxlP-dep_Trfase"/>
</dbReference>
<protein>
    <submittedName>
        <fullName evidence="8">Arginine/lysine/ornithine decarboxylase</fullName>
    </submittedName>
</protein>
<evidence type="ECO:0000256" key="1">
    <source>
        <dbReference type="ARBA" id="ARBA00001933"/>
    </source>
</evidence>
<dbReference type="Proteomes" id="UP000182762">
    <property type="component" value="Unassembled WGS sequence"/>
</dbReference>
<evidence type="ECO:0000259" key="6">
    <source>
        <dbReference type="Pfam" id="PF01276"/>
    </source>
</evidence>
<keyword evidence="9" id="KW-1185">Reference proteome</keyword>
<name>A0A1I6C1R0_9BACI</name>
<comment type="caution">
    <text evidence="8">The sequence shown here is derived from an EMBL/GenBank/DDBJ whole genome shotgun (WGS) entry which is preliminary data.</text>
</comment>
<keyword evidence="4" id="KW-0663">Pyridoxal phosphate</keyword>
<evidence type="ECO:0000313" key="9">
    <source>
        <dbReference type="Proteomes" id="UP000182762"/>
    </source>
</evidence>
<dbReference type="PANTHER" id="PTHR43277:SF3">
    <property type="entry name" value="DECARBOXYLASE, PUTATIVE-RELATED"/>
    <property type="match status" value="1"/>
</dbReference>
<keyword evidence="5" id="KW-0456">Lyase</keyword>
<dbReference type="InterPro" id="IPR000310">
    <property type="entry name" value="Orn/Lys/Arg_deCO2ase_major_dom"/>
</dbReference>
<dbReference type="InterPro" id="IPR015421">
    <property type="entry name" value="PyrdxlP-dep_Trfase_major"/>
</dbReference>
<dbReference type="PANTHER" id="PTHR43277">
    <property type="entry name" value="ARGININE DECARBOXYLASE"/>
    <property type="match status" value="1"/>
</dbReference>